<name>A0ACC2EDI7_DIPCM</name>
<sequence>MSSSMASWRIIAMAAVVLLLVIEAGVLVADAHEDAVEDDVNELARTKIVRCRKPKYIRCYKKKHKCPAACRKHCEMSCKLCKAICPCDKPGAVCEDPRFIGGDGIMFYFHGKKDADFCLISDSDLHINAHFIGKSRPGRQRDFTWVQSIAIMFETHRLFLGANKVAVWNDNVDQVSIAFDGTPIVLPPVIDSTWESTDQSRLNITRITDTNGITVNIPGILELTATIVPITEQESRIHGYDISTSEDCFAHLELNFRFFSLSDEVHGVLGQTYAPGFKSPVKVGATMPIMGGDSKYQTSGLLEADCAVSKFIAISEVVDESHEEDVVDDEEDDADGSDEEEQVMIKNDMPMMSCGGAEGGMVCRR</sequence>
<evidence type="ECO:0000313" key="1">
    <source>
        <dbReference type="EMBL" id="KAJ7564558.1"/>
    </source>
</evidence>
<reference evidence="2" key="1">
    <citation type="journal article" date="2024" name="Proc. Natl. Acad. Sci. U.S.A.">
        <title>Extraordinary preservation of gene collinearity over three hundred million years revealed in homosporous lycophytes.</title>
        <authorList>
            <person name="Li C."/>
            <person name="Wickell D."/>
            <person name="Kuo L.Y."/>
            <person name="Chen X."/>
            <person name="Nie B."/>
            <person name="Liao X."/>
            <person name="Peng D."/>
            <person name="Ji J."/>
            <person name="Jenkins J."/>
            <person name="Williams M."/>
            <person name="Shu S."/>
            <person name="Plott C."/>
            <person name="Barry K."/>
            <person name="Rajasekar S."/>
            <person name="Grimwood J."/>
            <person name="Han X."/>
            <person name="Sun S."/>
            <person name="Hou Z."/>
            <person name="He W."/>
            <person name="Dai G."/>
            <person name="Sun C."/>
            <person name="Schmutz J."/>
            <person name="Leebens-Mack J.H."/>
            <person name="Li F.W."/>
            <person name="Wang L."/>
        </authorList>
    </citation>
    <scope>NUCLEOTIDE SEQUENCE [LARGE SCALE GENOMIC DNA]</scope>
    <source>
        <strain evidence="2">cv. PW_Plant_1</strain>
    </source>
</reference>
<keyword evidence="2" id="KW-1185">Reference proteome</keyword>
<comment type="caution">
    <text evidence="1">The sequence shown here is derived from an EMBL/GenBank/DDBJ whole genome shotgun (WGS) entry which is preliminary data.</text>
</comment>
<protein>
    <submittedName>
        <fullName evidence="1">Uncharacterized protein</fullName>
    </submittedName>
</protein>
<evidence type="ECO:0000313" key="2">
    <source>
        <dbReference type="Proteomes" id="UP001162992"/>
    </source>
</evidence>
<dbReference type="EMBL" id="CM055093">
    <property type="protein sequence ID" value="KAJ7564558.1"/>
    <property type="molecule type" value="Genomic_DNA"/>
</dbReference>
<dbReference type="Proteomes" id="UP001162992">
    <property type="component" value="Chromosome 2"/>
</dbReference>
<accession>A0ACC2EDI7</accession>
<gene>
    <name evidence="1" type="ORF">O6H91_02G022600</name>
</gene>
<proteinExistence type="predicted"/>
<organism evidence="1 2">
    <name type="scientific">Diphasiastrum complanatum</name>
    <name type="common">Issler's clubmoss</name>
    <name type="synonym">Lycopodium complanatum</name>
    <dbReference type="NCBI Taxonomy" id="34168"/>
    <lineage>
        <taxon>Eukaryota</taxon>
        <taxon>Viridiplantae</taxon>
        <taxon>Streptophyta</taxon>
        <taxon>Embryophyta</taxon>
        <taxon>Tracheophyta</taxon>
        <taxon>Lycopodiopsida</taxon>
        <taxon>Lycopodiales</taxon>
        <taxon>Lycopodiaceae</taxon>
        <taxon>Lycopodioideae</taxon>
        <taxon>Diphasiastrum</taxon>
    </lineage>
</organism>